<protein>
    <recommendedName>
        <fullName evidence="4">DUF423 domain-containing protein</fullName>
    </recommendedName>
</protein>
<reference evidence="3" key="1">
    <citation type="submission" date="2014-09" db="EMBL/GenBank/DDBJ databases">
        <authorList>
            <person name="Illeghems K.G."/>
        </authorList>
    </citation>
    <scope>NUCLEOTIDE SEQUENCE [LARGE SCALE GENOMIC DNA]</scope>
    <source>
        <strain evidence="3">LMG 23848T</strain>
    </source>
</reference>
<evidence type="ECO:0000256" key="1">
    <source>
        <dbReference type="SAM" id="Phobius"/>
    </source>
</evidence>
<dbReference type="InterPro" id="IPR006696">
    <property type="entry name" value="DUF423"/>
</dbReference>
<dbReference type="AlphaFoldDB" id="A0A0U5BIZ3"/>
<dbReference type="PATRIC" id="fig|431306.5.peg.1231"/>
<dbReference type="EMBL" id="LN609302">
    <property type="protein sequence ID" value="CEF55173.1"/>
    <property type="molecule type" value="Genomic_DNA"/>
</dbReference>
<dbReference type="Proteomes" id="UP000068250">
    <property type="component" value="Chromosome I"/>
</dbReference>
<keyword evidence="1" id="KW-0812">Transmembrane</keyword>
<dbReference type="Pfam" id="PF04241">
    <property type="entry name" value="DUF423"/>
    <property type="match status" value="1"/>
</dbReference>
<keyword evidence="1" id="KW-1133">Transmembrane helix</keyword>
<evidence type="ECO:0000313" key="2">
    <source>
        <dbReference type="EMBL" id="CEF55173.1"/>
    </source>
</evidence>
<gene>
    <name evidence="2" type="ORF">AGA_1210</name>
</gene>
<evidence type="ECO:0008006" key="4">
    <source>
        <dbReference type="Google" id="ProtNLM"/>
    </source>
</evidence>
<accession>A0A0U5BIZ3</accession>
<sequence>MLMPGPLMPKSVYSAPKTHHAPLRCEYQKQERIGPTLFPFEAETPIHQNMLTGPFLTRLWRICGALLVATGTIMGALTAHLPDAHFAEGGRAIARSAMEMQMWQGLALVALGLGLTQRPNRLLLCGGCGVLLGTLLFCAGVYDTAFTGHHGSHIAPSGGSLLIASWLALAIGWMRRA</sequence>
<proteinExistence type="predicted"/>
<keyword evidence="1" id="KW-0472">Membrane</keyword>
<feature type="transmembrane region" description="Helical" evidence="1">
    <location>
        <begin position="93"/>
        <end position="115"/>
    </location>
</feature>
<feature type="transmembrane region" description="Helical" evidence="1">
    <location>
        <begin position="122"/>
        <end position="142"/>
    </location>
</feature>
<feature type="transmembrane region" description="Helical" evidence="1">
    <location>
        <begin position="59"/>
        <end position="81"/>
    </location>
</feature>
<evidence type="ECO:0000313" key="3">
    <source>
        <dbReference type="Proteomes" id="UP000068250"/>
    </source>
</evidence>
<organism evidence="2 3">
    <name type="scientific">Acetobacter ghanensis</name>
    <dbReference type="NCBI Taxonomy" id="431306"/>
    <lineage>
        <taxon>Bacteria</taxon>
        <taxon>Pseudomonadati</taxon>
        <taxon>Pseudomonadota</taxon>
        <taxon>Alphaproteobacteria</taxon>
        <taxon>Acetobacterales</taxon>
        <taxon>Acetobacteraceae</taxon>
        <taxon>Acetobacter</taxon>
    </lineage>
</organism>
<name>A0A0U5BIZ3_9PROT</name>
<dbReference type="STRING" id="431306.AGA_1210"/>
<feature type="transmembrane region" description="Helical" evidence="1">
    <location>
        <begin position="154"/>
        <end position="174"/>
    </location>
</feature>